<feature type="region of interest" description="Disordered" evidence="1">
    <location>
        <begin position="1"/>
        <end position="44"/>
    </location>
</feature>
<feature type="compositionally biased region" description="Basic and acidic residues" evidence="1">
    <location>
        <begin position="293"/>
        <end position="308"/>
    </location>
</feature>
<sequence>MYESYPKRTMFSPAPQAVRDRSARSPQSLRASTSPARKAERPWRQRLADAARLRSVHGDDVGGMMSSTLAVSRARRSSLCSQNSGDELQSSLNALKSYVDNTTVGSSRYRRSSAQSLIDVPTIGENSALRSTAYPLATKYSTVGTTNYGWSRRNQTKQRESQMSRFMFTTGLAVGCIRQFSAARHRSKQRSVTREPESDSESTSGADERAASRERRLHRRRLRRKTRSPAFDGSNIEKRGIPDGAVAENVEAAKSEISIETASSAGQEKEITISARSPLLAPQFVASAVCTSSEHERPPSAQIEEEKSATIADSVISESDTEGRGHLLAQEARKDWPKIAEMGQSGSKDKKEAERTVELVVSEAERTVEPMKTKKKAFPFSRNKKSVDLEGEVGDAKCKKNAKKMGVDESKDIVDETMYNAERNNVVTRLVEDKAHSKMRQSAKEEGSSERSCYAKYLNGRNGGCAIYEYIAASEDEQNEAKKKSVPLEEMPTREIDASPESQQVEDVGAGRPQRNDSVTKKANENFNSLSTSRLSPHFISATKAKCHDKHSSSNTLHKNTVSAGSADELCEAGNDEYSAVAHFKPGKRKKPTAPVPGTWSGPDHEMNISQIKAIEKDSSTSTGNVVTILKTFSFCEAPVLNVRRPKKKAVKEINVDASLKVLESDEEVTFNKECQRNYALRGFMRRFLRFKMLIFLAEMMFA</sequence>
<feature type="region of interest" description="Disordered" evidence="1">
    <location>
        <begin position="430"/>
        <end position="449"/>
    </location>
</feature>
<proteinExistence type="predicted"/>
<organism evidence="2 3">
    <name type="scientific">Toxocara canis</name>
    <name type="common">Canine roundworm</name>
    <dbReference type="NCBI Taxonomy" id="6265"/>
    <lineage>
        <taxon>Eukaryota</taxon>
        <taxon>Metazoa</taxon>
        <taxon>Ecdysozoa</taxon>
        <taxon>Nematoda</taxon>
        <taxon>Chromadorea</taxon>
        <taxon>Rhabditida</taxon>
        <taxon>Spirurina</taxon>
        <taxon>Ascaridomorpha</taxon>
        <taxon>Ascaridoidea</taxon>
        <taxon>Toxocaridae</taxon>
        <taxon>Toxocara</taxon>
    </lineage>
</organism>
<dbReference type="AlphaFoldDB" id="A0A0B2VAV7"/>
<reference evidence="2 3" key="1">
    <citation type="submission" date="2014-11" db="EMBL/GenBank/DDBJ databases">
        <title>Genetic blueprint of the zoonotic pathogen Toxocara canis.</title>
        <authorList>
            <person name="Zhu X.-Q."/>
            <person name="Korhonen P.K."/>
            <person name="Cai H."/>
            <person name="Young N.D."/>
            <person name="Nejsum P."/>
            <person name="von Samson-Himmelstjerna G."/>
            <person name="Boag P.R."/>
            <person name="Tan P."/>
            <person name="Li Q."/>
            <person name="Min J."/>
            <person name="Yang Y."/>
            <person name="Wang X."/>
            <person name="Fang X."/>
            <person name="Hall R.S."/>
            <person name="Hofmann A."/>
            <person name="Sternberg P.W."/>
            <person name="Jex A.R."/>
            <person name="Gasser R.B."/>
        </authorList>
    </citation>
    <scope>NUCLEOTIDE SEQUENCE [LARGE SCALE GENOMIC DNA]</scope>
    <source>
        <strain evidence="2">PN_DK_2014</strain>
    </source>
</reference>
<evidence type="ECO:0000256" key="1">
    <source>
        <dbReference type="SAM" id="MobiDB-lite"/>
    </source>
</evidence>
<feature type="region of interest" description="Disordered" evidence="1">
    <location>
        <begin position="184"/>
        <end position="242"/>
    </location>
</feature>
<accession>A0A0B2VAV7</accession>
<protein>
    <submittedName>
        <fullName evidence="2">Uncharacterized protein</fullName>
    </submittedName>
</protein>
<feature type="region of interest" description="Disordered" evidence="1">
    <location>
        <begin position="586"/>
        <end position="605"/>
    </location>
</feature>
<feature type="compositionally biased region" description="Basic and acidic residues" evidence="1">
    <location>
        <begin position="479"/>
        <end position="497"/>
    </location>
</feature>
<keyword evidence="3" id="KW-1185">Reference proteome</keyword>
<name>A0A0B2VAV7_TOXCA</name>
<feature type="compositionally biased region" description="Polar residues" evidence="1">
    <location>
        <begin position="24"/>
        <end position="35"/>
    </location>
</feature>
<feature type="region of interest" description="Disordered" evidence="1">
    <location>
        <begin position="292"/>
        <end position="325"/>
    </location>
</feature>
<dbReference type="OrthoDB" id="5864871at2759"/>
<evidence type="ECO:0000313" key="3">
    <source>
        <dbReference type="Proteomes" id="UP000031036"/>
    </source>
</evidence>
<feature type="compositionally biased region" description="Basic residues" evidence="1">
    <location>
        <begin position="215"/>
        <end position="227"/>
    </location>
</feature>
<comment type="caution">
    <text evidence="2">The sequence shown here is derived from an EMBL/GenBank/DDBJ whole genome shotgun (WGS) entry which is preliminary data.</text>
</comment>
<dbReference type="EMBL" id="JPKZ01001699">
    <property type="protein sequence ID" value="KHN80636.1"/>
    <property type="molecule type" value="Genomic_DNA"/>
</dbReference>
<feature type="region of interest" description="Disordered" evidence="1">
    <location>
        <begin position="476"/>
        <end position="520"/>
    </location>
</feature>
<dbReference type="Proteomes" id="UP000031036">
    <property type="component" value="Unassembled WGS sequence"/>
</dbReference>
<gene>
    <name evidence="2" type="ORF">Tcan_09898</name>
</gene>
<evidence type="ECO:0000313" key="2">
    <source>
        <dbReference type="EMBL" id="KHN80636.1"/>
    </source>
</evidence>